<dbReference type="Pfam" id="PF00619">
    <property type="entry name" value="CARD"/>
    <property type="match status" value="1"/>
</dbReference>
<accession>A0A8C6T8Q7</accession>
<sequence length="95" mass="10787">MAGVLAKVRTGFAERVTTEVLKQLLEDLLEDRVLNEGEKDSILEENMSRADRARALIASVKRKGDDASEKMMGRLQQRDPTLYFELIIKQGHNTQ</sequence>
<dbReference type="PROSITE" id="PS50209">
    <property type="entry name" value="CARD"/>
    <property type="match status" value="1"/>
</dbReference>
<proteinExistence type="predicted"/>
<evidence type="ECO:0000313" key="3">
    <source>
        <dbReference type="Proteomes" id="UP000694523"/>
    </source>
</evidence>
<name>A0A8C6T8Q7_9GOBI</name>
<feature type="domain" description="CARD" evidence="1">
    <location>
        <begin position="1"/>
        <end position="90"/>
    </location>
</feature>
<protein>
    <recommendedName>
        <fullName evidence="1">CARD domain-containing protein</fullName>
    </recommendedName>
</protein>
<evidence type="ECO:0000259" key="1">
    <source>
        <dbReference type="PROSITE" id="PS50209"/>
    </source>
</evidence>
<dbReference type="Gene3D" id="1.10.533.10">
    <property type="entry name" value="Death Domain, Fas"/>
    <property type="match status" value="1"/>
</dbReference>
<organism evidence="2 3">
    <name type="scientific">Neogobius melanostomus</name>
    <name type="common">round goby</name>
    <dbReference type="NCBI Taxonomy" id="47308"/>
    <lineage>
        <taxon>Eukaryota</taxon>
        <taxon>Metazoa</taxon>
        <taxon>Chordata</taxon>
        <taxon>Craniata</taxon>
        <taxon>Vertebrata</taxon>
        <taxon>Euteleostomi</taxon>
        <taxon>Actinopterygii</taxon>
        <taxon>Neopterygii</taxon>
        <taxon>Teleostei</taxon>
        <taxon>Neoteleostei</taxon>
        <taxon>Acanthomorphata</taxon>
        <taxon>Gobiaria</taxon>
        <taxon>Gobiiformes</taxon>
        <taxon>Gobioidei</taxon>
        <taxon>Gobiidae</taxon>
        <taxon>Benthophilinae</taxon>
        <taxon>Neogobiini</taxon>
        <taxon>Neogobius</taxon>
    </lineage>
</organism>
<dbReference type="InterPro" id="IPR011029">
    <property type="entry name" value="DEATH-like_dom_sf"/>
</dbReference>
<dbReference type="SUPFAM" id="SSF47986">
    <property type="entry name" value="DEATH domain"/>
    <property type="match status" value="1"/>
</dbReference>
<evidence type="ECO:0000313" key="2">
    <source>
        <dbReference type="Ensembl" id="ENSNMLP00000014564.1"/>
    </source>
</evidence>
<dbReference type="Ensembl" id="ENSNMLT00000016370.1">
    <property type="protein sequence ID" value="ENSNMLP00000014564.1"/>
    <property type="gene ID" value="ENSNMLG00000009702.1"/>
</dbReference>
<reference evidence="2" key="1">
    <citation type="submission" date="2025-08" db="UniProtKB">
        <authorList>
            <consortium name="Ensembl"/>
        </authorList>
    </citation>
    <scope>IDENTIFICATION</scope>
</reference>
<dbReference type="AlphaFoldDB" id="A0A8C6T8Q7"/>
<dbReference type="Proteomes" id="UP000694523">
    <property type="component" value="Unplaced"/>
</dbReference>
<keyword evidence="3" id="KW-1185">Reference proteome</keyword>
<dbReference type="InterPro" id="IPR001315">
    <property type="entry name" value="CARD"/>
</dbReference>
<reference evidence="2" key="2">
    <citation type="submission" date="2025-09" db="UniProtKB">
        <authorList>
            <consortium name="Ensembl"/>
        </authorList>
    </citation>
    <scope>IDENTIFICATION</scope>
</reference>
<dbReference type="GO" id="GO:0042981">
    <property type="term" value="P:regulation of apoptotic process"/>
    <property type="evidence" value="ECO:0007669"/>
    <property type="project" value="InterPro"/>
</dbReference>